<name>A0A814M8F5_9BILA</name>
<comment type="caution">
    <text evidence="1">The sequence shown here is derived from an EMBL/GenBank/DDBJ whole genome shotgun (WGS) entry which is preliminary data.</text>
</comment>
<reference evidence="1" key="1">
    <citation type="submission" date="2021-02" db="EMBL/GenBank/DDBJ databases">
        <authorList>
            <person name="Nowell W R."/>
        </authorList>
    </citation>
    <scope>NUCLEOTIDE SEQUENCE</scope>
    <source>
        <strain evidence="1">Ploen Becks lab</strain>
    </source>
</reference>
<evidence type="ECO:0008006" key="3">
    <source>
        <dbReference type="Google" id="ProtNLM"/>
    </source>
</evidence>
<protein>
    <recommendedName>
        <fullName evidence="3">WSC domain-containing protein</fullName>
    </recommendedName>
</protein>
<feature type="non-terminal residue" evidence="1">
    <location>
        <position position="1"/>
    </location>
</feature>
<dbReference type="OrthoDB" id="2019572at2759"/>
<dbReference type="Proteomes" id="UP000663879">
    <property type="component" value="Unassembled WGS sequence"/>
</dbReference>
<proteinExistence type="predicted"/>
<evidence type="ECO:0000313" key="1">
    <source>
        <dbReference type="EMBL" id="CAF1075799.1"/>
    </source>
</evidence>
<organism evidence="1 2">
    <name type="scientific">Brachionus calyciflorus</name>
    <dbReference type="NCBI Taxonomy" id="104777"/>
    <lineage>
        <taxon>Eukaryota</taxon>
        <taxon>Metazoa</taxon>
        <taxon>Spiralia</taxon>
        <taxon>Gnathifera</taxon>
        <taxon>Rotifera</taxon>
        <taxon>Eurotatoria</taxon>
        <taxon>Monogononta</taxon>
        <taxon>Pseudotrocha</taxon>
        <taxon>Ploima</taxon>
        <taxon>Brachionidae</taxon>
        <taxon>Brachionus</taxon>
    </lineage>
</organism>
<gene>
    <name evidence="1" type="ORF">OXX778_LOCUS19956</name>
</gene>
<dbReference type="EMBL" id="CAJNOC010006343">
    <property type="protein sequence ID" value="CAF1075799.1"/>
    <property type="molecule type" value="Genomic_DNA"/>
</dbReference>
<sequence length="171" mass="19891">RNEFDNGTNDTLFLKEFRENLIDFPEYGEYIGCFAYYTYLDLRKELFLLNISAIIPKVCAAECKIRNYTYVLIGEDFCRCSMKFGSLIAINNDFCECVCVDSPDSFCGCHSYFLVYKIKNRPMFEITQAIYKGCFDSVYKYSGIYISYNNNGICLKNCQELGFKYFSTHNG</sequence>
<keyword evidence="2" id="KW-1185">Reference proteome</keyword>
<evidence type="ECO:0000313" key="2">
    <source>
        <dbReference type="Proteomes" id="UP000663879"/>
    </source>
</evidence>
<accession>A0A814M8F5</accession>
<dbReference type="AlphaFoldDB" id="A0A814M8F5"/>